<feature type="chain" id="PRO_5004291936" description="Helicase DnaB" evidence="1">
    <location>
        <begin position="25"/>
        <end position="257"/>
    </location>
</feature>
<evidence type="ECO:0000313" key="2">
    <source>
        <dbReference type="EMBL" id="CAE07772.1"/>
    </source>
</evidence>
<gene>
    <name evidence="2" type="ordered locus">SYNW1257</name>
</gene>
<sequence>MRERLQRCGALVLSLALLFPPSVSKPSAEVSEAINQATSQDERPDPSIFSPEELQLLQQRFGVHGPQTSLAQLFTRGVDQLQPLRELTIDQLRQLKPVIVKESAQHRVNPMLVTAILFDEIQHAKPGEGLPFIAHSGLVKTHGPAQLAITELIHQNRLPANPSADEMAWARNQLLDPKISVVLLVGKMIRLKQELGLPSGRRLDASSSYADARAIATLAYLHNGKLDYPSRILSYMQDPELHGLIYSSRRSQPYMLI</sequence>
<evidence type="ECO:0008006" key="4">
    <source>
        <dbReference type="Google" id="ProtNLM"/>
    </source>
</evidence>
<evidence type="ECO:0000256" key="1">
    <source>
        <dbReference type="SAM" id="SignalP"/>
    </source>
</evidence>
<dbReference type="AlphaFoldDB" id="Q7U6S9"/>
<keyword evidence="3" id="KW-1185">Reference proteome</keyword>
<evidence type="ECO:0000313" key="3">
    <source>
        <dbReference type="Proteomes" id="UP000001422"/>
    </source>
</evidence>
<reference evidence="2 3" key="1">
    <citation type="journal article" date="2003" name="Nature">
        <title>The genome of a motile marine Synechococcus.</title>
        <authorList>
            <person name="Palenik B."/>
            <person name="Brahamsha B."/>
            <person name="Larimer F."/>
            <person name="Land M."/>
            <person name="Hauser L."/>
            <person name="Chain P."/>
            <person name="Lamerdin J."/>
            <person name="Regala W."/>
            <person name="Allen E.A."/>
            <person name="McCarren J."/>
            <person name="Paulsen I."/>
            <person name="Dufresne A."/>
            <person name="Partensky F."/>
            <person name="Webb E."/>
            <person name="Waterbury J."/>
        </authorList>
    </citation>
    <scope>NUCLEOTIDE SEQUENCE [LARGE SCALE GENOMIC DNA]</scope>
    <source>
        <strain evidence="2 3">WH8102</strain>
    </source>
</reference>
<proteinExistence type="predicted"/>
<keyword evidence="1" id="KW-0732">Signal</keyword>
<name>Q7U6S9_PARMW</name>
<dbReference type="Proteomes" id="UP000001422">
    <property type="component" value="Chromosome"/>
</dbReference>
<dbReference type="EMBL" id="BX569692">
    <property type="protein sequence ID" value="CAE07772.1"/>
    <property type="molecule type" value="Genomic_DNA"/>
</dbReference>
<dbReference type="eggNOG" id="COG0741">
    <property type="taxonomic scope" value="Bacteria"/>
</dbReference>
<feature type="signal peptide" evidence="1">
    <location>
        <begin position="1"/>
        <end position="24"/>
    </location>
</feature>
<dbReference type="KEGG" id="syw:SYNW1257"/>
<organism evidence="2 3">
    <name type="scientific">Parasynechococcus marenigrum (strain WH8102)</name>
    <dbReference type="NCBI Taxonomy" id="84588"/>
    <lineage>
        <taxon>Bacteria</taxon>
        <taxon>Bacillati</taxon>
        <taxon>Cyanobacteriota</taxon>
        <taxon>Cyanophyceae</taxon>
        <taxon>Synechococcales</taxon>
        <taxon>Prochlorococcaceae</taxon>
        <taxon>Parasynechococcus</taxon>
        <taxon>Parasynechococcus marenigrum</taxon>
    </lineage>
</organism>
<dbReference type="RefSeq" id="WP_011128121.1">
    <property type="nucleotide sequence ID" value="NC_005070.1"/>
</dbReference>
<accession>Q7U6S9</accession>
<protein>
    <recommendedName>
        <fullName evidence="4">Helicase DnaB</fullName>
    </recommendedName>
</protein>
<dbReference type="HOGENOM" id="CLU_087543_0_0_3"/>